<keyword evidence="8" id="KW-0418">Kinase</keyword>
<name>A0AAV5JPM5_9ROSI</name>
<dbReference type="SUPFAM" id="SSF56112">
    <property type="entry name" value="Protein kinase-like (PK-like)"/>
    <property type="match status" value="2"/>
</dbReference>
<comment type="caution">
    <text evidence="18">The sequence shown here is derived from an EMBL/GenBank/DDBJ whole genome shotgun (WGS) entry which is preliminary data.</text>
</comment>
<keyword evidence="4" id="KW-0808">Transferase</keyword>
<evidence type="ECO:0000256" key="1">
    <source>
        <dbReference type="ARBA" id="ARBA00004479"/>
    </source>
</evidence>
<evidence type="ECO:0000259" key="17">
    <source>
        <dbReference type="PROSITE" id="PS50011"/>
    </source>
</evidence>
<evidence type="ECO:0000256" key="13">
    <source>
        <dbReference type="ARBA" id="ARBA00023180"/>
    </source>
</evidence>
<dbReference type="Gene3D" id="1.10.510.10">
    <property type="entry name" value="Transferase(Phosphotransferase) domain 1"/>
    <property type="match status" value="2"/>
</dbReference>
<proteinExistence type="predicted"/>
<dbReference type="GO" id="GO:0004674">
    <property type="term" value="F:protein serine/threonine kinase activity"/>
    <property type="evidence" value="ECO:0007669"/>
    <property type="project" value="UniProtKB-KW"/>
</dbReference>
<evidence type="ECO:0000256" key="16">
    <source>
        <dbReference type="PROSITE-ProRule" id="PRU10141"/>
    </source>
</evidence>
<keyword evidence="12" id="KW-0675">Receptor</keyword>
<evidence type="ECO:0000313" key="19">
    <source>
        <dbReference type="Proteomes" id="UP001054252"/>
    </source>
</evidence>
<dbReference type="GO" id="GO:0016020">
    <property type="term" value="C:membrane"/>
    <property type="evidence" value="ECO:0007669"/>
    <property type="project" value="UniProtKB-SubCell"/>
</dbReference>
<evidence type="ECO:0000256" key="5">
    <source>
        <dbReference type="ARBA" id="ARBA00022692"/>
    </source>
</evidence>
<dbReference type="AlphaFoldDB" id="A0AAV5JPM5"/>
<keyword evidence="9 16" id="KW-0067">ATP-binding</keyword>
<comment type="catalytic activity">
    <reaction evidence="15">
        <text>L-seryl-[protein] + ATP = O-phospho-L-seryl-[protein] + ADP + H(+)</text>
        <dbReference type="Rhea" id="RHEA:17989"/>
        <dbReference type="Rhea" id="RHEA-COMP:9863"/>
        <dbReference type="Rhea" id="RHEA-COMP:11604"/>
        <dbReference type="ChEBI" id="CHEBI:15378"/>
        <dbReference type="ChEBI" id="CHEBI:29999"/>
        <dbReference type="ChEBI" id="CHEBI:30616"/>
        <dbReference type="ChEBI" id="CHEBI:83421"/>
        <dbReference type="ChEBI" id="CHEBI:456216"/>
        <dbReference type="EC" id="2.7.11.1"/>
    </reaction>
</comment>
<evidence type="ECO:0000256" key="12">
    <source>
        <dbReference type="ARBA" id="ARBA00023170"/>
    </source>
</evidence>
<comment type="subcellular location">
    <subcellularLocation>
        <location evidence="1">Membrane</location>
        <topology evidence="1">Single-pass type I membrane protein</topology>
    </subcellularLocation>
</comment>
<dbReference type="PANTHER" id="PTHR45631:SF212">
    <property type="entry name" value="PROTEIN KINASE DOMAIN-CONTAINING PROTEIN"/>
    <property type="match status" value="1"/>
</dbReference>
<organism evidence="18 19">
    <name type="scientific">Rubroshorea leprosula</name>
    <dbReference type="NCBI Taxonomy" id="152421"/>
    <lineage>
        <taxon>Eukaryota</taxon>
        <taxon>Viridiplantae</taxon>
        <taxon>Streptophyta</taxon>
        <taxon>Embryophyta</taxon>
        <taxon>Tracheophyta</taxon>
        <taxon>Spermatophyta</taxon>
        <taxon>Magnoliopsida</taxon>
        <taxon>eudicotyledons</taxon>
        <taxon>Gunneridae</taxon>
        <taxon>Pentapetalae</taxon>
        <taxon>rosids</taxon>
        <taxon>malvids</taxon>
        <taxon>Malvales</taxon>
        <taxon>Dipterocarpaceae</taxon>
        <taxon>Rubroshorea</taxon>
    </lineage>
</organism>
<dbReference type="FunFam" id="1.10.510.10:FF:000287">
    <property type="entry name" value="probable LRR receptor-like serine/threonine-protein kinase RKF3"/>
    <property type="match status" value="1"/>
</dbReference>
<evidence type="ECO:0000256" key="2">
    <source>
        <dbReference type="ARBA" id="ARBA00012513"/>
    </source>
</evidence>
<evidence type="ECO:0000256" key="3">
    <source>
        <dbReference type="ARBA" id="ARBA00022527"/>
    </source>
</evidence>
<keyword evidence="5" id="KW-0812">Transmembrane</keyword>
<keyword evidence="11" id="KW-0472">Membrane</keyword>
<keyword evidence="19" id="KW-1185">Reference proteome</keyword>
<dbReference type="GO" id="GO:0005524">
    <property type="term" value="F:ATP binding"/>
    <property type="evidence" value="ECO:0007669"/>
    <property type="project" value="UniProtKB-UniRule"/>
</dbReference>
<feature type="domain" description="Protein kinase" evidence="17">
    <location>
        <begin position="23"/>
        <end position="295"/>
    </location>
</feature>
<dbReference type="EC" id="2.7.11.1" evidence="2"/>
<dbReference type="EMBL" id="BPVZ01000046">
    <property type="protein sequence ID" value="GKV16519.1"/>
    <property type="molecule type" value="Genomic_DNA"/>
</dbReference>
<keyword evidence="13" id="KW-0325">Glycoprotein</keyword>
<dbReference type="PROSITE" id="PS50011">
    <property type="entry name" value="PROTEIN_KINASE_DOM"/>
    <property type="match status" value="2"/>
</dbReference>
<evidence type="ECO:0000256" key="9">
    <source>
        <dbReference type="ARBA" id="ARBA00022840"/>
    </source>
</evidence>
<dbReference type="InterPro" id="IPR001245">
    <property type="entry name" value="Ser-Thr/Tyr_kinase_cat_dom"/>
</dbReference>
<evidence type="ECO:0000256" key="6">
    <source>
        <dbReference type="ARBA" id="ARBA00022729"/>
    </source>
</evidence>
<feature type="domain" description="Protein kinase" evidence="17">
    <location>
        <begin position="355"/>
        <end position="625"/>
    </location>
</feature>
<protein>
    <recommendedName>
        <fullName evidence="2">non-specific serine/threonine protein kinase</fullName>
        <ecNumber evidence="2">2.7.11.1</ecNumber>
    </recommendedName>
</protein>
<evidence type="ECO:0000256" key="15">
    <source>
        <dbReference type="ARBA" id="ARBA00048679"/>
    </source>
</evidence>
<evidence type="ECO:0000256" key="8">
    <source>
        <dbReference type="ARBA" id="ARBA00022777"/>
    </source>
</evidence>
<dbReference type="PROSITE" id="PS00108">
    <property type="entry name" value="PROTEIN_KINASE_ST"/>
    <property type="match status" value="1"/>
</dbReference>
<feature type="binding site" evidence="16">
    <location>
        <position position="51"/>
    </location>
    <ligand>
        <name>ATP</name>
        <dbReference type="ChEBI" id="CHEBI:30616"/>
    </ligand>
</feature>
<dbReference type="InterPro" id="IPR017441">
    <property type="entry name" value="Protein_kinase_ATP_BS"/>
</dbReference>
<dbReference type="InterPro" id="IPR000719">
    <property type="entry name" value="Prot_kinase_dom"/>
</dbReference>
<dbReference type="InterPro" id="IPR008271">
    <property type="entry name" value="Ser/Thr_kinase_AS"/>
</dbReference>
<reference evidence="18 19" key="1">
    <citation type="journal article" date="2021" name="Commun. Biol.">
        <title>The genome of Shorea leprosula (Dipterocarpaceae) highlights the ecological relevance of drought in aseasonal tropical rainforests.</title>
        <authorList>
            <person name="Ng K.K.S."/>
            <person name="Kobayashi M.J."/>
            <person name="Fawcett J.A."/>
            <person name="Hatakeyama M."/>
            <person name="Paape T."/>
            <person name="Ng C.H."/>
            <person name="Ang C.C."/>
            <person name="Tnah L.H."/>
            <person name="Lee C.T."/>
            <person name="Nishiyama T."/>
            <person name="Sese J."/>
            <person name="O'Brien M.J."/>
            <person name="Copetti D."/>
            <person name="Mohd Noor M.I."/>
            <person name="Ong R.C."/>
            <person name="Putra M."/>
            <person name="Sireger I.Z."/>
            <person name="Indrioko S."/>
            <person name="Kosugi Y."/>
            <person name="Izuno A."/>
            <person name="Isagi Y."/>
            <person name="Lee S.L."/>
            <person name="Shimizu K.K."/>
        </authorList>
    </citation>
    <scope>NUCLEOTIDE SEQUENCE [LARGE SCALE GENOMIC DNA]</scope>
    <source>
        <strain evidence="18">214</strain>
    </source>
</reference>
<gene>
    <name evidence="18" type="ORF">SLEP1_g27150</name>
</gene>
<dbReference type="PROSITE" id="PS00107">
    <property type="entry name" value="PROTEIN_KINASE_ATP"/>
    <property type="match status" value="1"/>
</dbReference>
<dbReference type="PANTHER" id="PTHR45631">
    <property type="entry name" value="OS07G0107800 PROTEIN-RELATED"/>
    <property type="match status" value="1"/>
</dbReference>
<keyword evidence="7 16" id="KW-0547">Nucleotide-binding</keyword>
<evidence type="ECO:0000256" key="10">
    <source>
        <dbReference type="ARBA" id="ARBA00022989"/>
    </source>
</evidence>
<evidence type="ECO:0000256" key="7">
    <source>
        <dbReference type="ARBA" id="ARBA00022741"/>
    </source>
</evidence>
<dbReference type="Pfam" id="PF07714">
    <property type="entry name" value="PK_Tyr_Ser-Thr"/>
    <property type="match status" value="2"/>
</dbReference>
<keyword evidence="10" id="KW-1133">Transmembrane helix</keyword>
<evidence type="ECO:0000256" key="14">
    <source>
        <dbReference type="ARBA" id="ARBA00047899"/>
    </source>
</evidence>
<keyword evidence="3" id="KW-0723">Serine/threonine-protein kinase</keyword>
<dbReference type="Proteomes" id="UP001054252">
    <property type="component" value="Unassembled WGS sequence"/>
</dbReference>
<sequence>MEEPSMNSRTRTFTSSEIIEITSNFKTMIGKGGFGEVYFGTLKDGPDVAVKVLLSSSEQCRKAFLKEAKLLTGVHQRNLVSLVGYCDEDGKEALILQYMSNGNLKQHLSERSERVLIWIQRLQIALDVAYGLEYLHGRKPPIIHRDLKPDNILLNEYMRAKIADFGLSRDFITESATHISTHPAGTFGYLDPDSFKMGQISKKSDVYSFGIILLQLVTGKPAVITRETEESINITYWIDPLIKRGYLRAIVDPRLNGEFNVSIARKVIKIAMSCVKPIKERPDISQILTKLKECLRVEVGFSGVLDDTSRPNILVKLYRNIRHRQKWAIMKSMEVQLNFRGFRIFTRTEVAAITSNFKEVIEEGRFNRVYLGTLNNGAHFAVKILSPSSSNEEYYQLRTEVALLSVLHHRNLVSAVGYCDNNKALIYEYMANGNLRQQLSGEYKRILCWNERLQIAIDIAHGLEYLQMCCKSFIVHRNLTSHVILVNENMLGKIADFRLAIFLNEEFEESADICGSLGYLDPQYLLRSKVNKKTDLYSFGIILLELLTGWPALAIECDPLPHIIDRVEPIMRTGDIERLVDPRLQGKFNINTASKFAKLAMSCASKSADQRPDLSHVLVELKKWLALETVGNRK</sequence>
<evidence type="ECO:0000256" key="4">
    <source>
        <dbReference type="ARBA" id="ARBA00022679"/>
    </source>
</evidence>
<keyword evidence="6" id="KW-0732">Signal</keyword>
<comment type="catalytic activity">
    <reaction evidence="14">
        <text>L-threonyl-[protein] + ATP = O-phospho-L-threonyl-[protein] + ADP + H(+)</text>
        <dbReference type="Rhea" id="RHEA:46608"/>
        <dbReference type="Rhea" id="RHEA-COMP:11060"/>
        <dbReference type="Rhea" id="RHEA-COMP:11605"/>
        <dbReference type="ChEBI" id="CHEBI:15378"/>
        <dbReference type="ChEBI" id="CHEBI:30013"/>
        <dbReference type="ChEBI" id="CHEBI:30616"/>
        <dbReference type="ChEBI" id="CHEBI:61977"/>
        <dbReference type="ChEBI" id="CHEBI:456216"/>
        <dbReference type="EC" id="2.7.11.1"/>
    </reaction>
</comment>
<accession>A0AAV5JPM5</accession>
<dbReference type="Gene3D" id="3.30.200.20">
    <property type="entry name" value="Phosphorylase Kinase, domain 1"/>
    <property type="match status" value="2"/>
</dbReference>
<dbReference type="SMART" id="SM00220">
    <property type="entry name" value="S_TKc"/>
    <property type="match status" value="2"/>
</dbReference>
<dbReference type="InterPro" id="IPR011009">
    <property type="entry name" value="Kinase-like_dom_sf"/>
</dbReference>
<evidence type="ECO:0000313" key="18">
    <source>
        <dbReference type="EMBL" id="GKV16519.1"/>
    </source>
</evidence>
<evidence type="ECO:0000256" key="11">
    <source>
        <dbReference type="ARBA" id="ARBA00023136"/>
    </source>
</evidence>